<comment type="caution">
    <text evidence="2">The sequence shown here is derived from an EMBL/GenBank/DDBJ whole genome shotgun (WGS) entry which is preliminary data.</text>
</comment>
<reference evidence="2" key="1">
    <citation type="submission" date="2015-08" db="EMBL/GenBank/DDBJ databases">
        <title>Complete DNA Sequence of Pseudomonas syringae pv. actinidiae, the Causal Agent of Kiwifruit Canker Disease.</title>
        <authorList>
            <person name="Rikkerink E.H.A."/>
            <person name="Fineran P.C."/>
        </authorList>
    </citation>
    <scope>NUCLEOTIDE SEQUENCE</scope>
    <source>
        <strain evidence="2">DSM 13666</strain>
    </source>
</reference>
<protein>
    <submittedName>
        <fullName evidence="2">Beta-lactamase</fullName>
    </submittedName>
</protein>
<sequence>MGQIQSVAEDIMLIDGFDLNLQGRTGSYLLLREELTLVETGPSQSVPYILKGLKQLTIDPKDIRHIVLTHIHLDHAGGVGLLLSHCPNADVYVHPKGARHLLDPSRLITGARQVYGSHFDALFDPVIPVPESKLISVEEGDTLIQGLTFLHTRGHANHHVSIYDEETNGIFTGDTLGVRYEPLAQDGLEFILPSTSPNQFDPSAMLESLKKIENYKVGRIYFGHFGVSHQPAEVYKQLANWLDLFVTLGESAYLHGERPEKLANRLLDKVTAHLRENGVTDDHKVYKHLQMDLPVCAMGLLHYFSRL</sequence>
<dbReference type="AlphaFoldDB" id="A0A0M0KKH0"/>
<organism evidence="2">
    <name type="scientific">Halalkalibacterium halodurans</name>
    <name type="common">Bacillus halodurans</name>
    <dbReference type="NCBI Taxonomy" id="86665"/>
    <lineage>
        <taxon>Bacteria</taxon>
        <taxon>Bacillati</taxon>
        <taxon>Bacillota</taxon>
        <taxon>Bacilli</taxon>
        <taxon>Bacillales</taxon>
        <taxon>Bacillaceae</taxon>
        <taxon>Halalkalibacterium (ex Joshi et al. 2022)</taxon>
    </lineage>
</organism>
<feature type="domain" description="Metallo-beta-lactamase" evidence="1">
    <location>
        <begin position="24"/>
        <end position="224"/>
    </location>
</feature>
<dbReference type="PATRIC" id="fig|136160.3.peg.2581"/>
<name>A0A0M0KKH0_ALKHA</name>
<dbReference type="Pfam" id="PF00753">
    <property type="entry name" value="Lactamase_B"/>
    <property type="match status" value="1"/>
</dbReference>
<dbReference type="InterPro" id="IPR001279">
    <property type="entry name" value="Metallo-B-lactamas"/>
</dbReference>
<proteinExistence type="predicted"/>
<dbReference type="GeneID" id="87597338"/>
<dbReference type="InterPro" id="IPR037482">
    <property type="entry name" value="ST1585_MBL-fold"/>
</dbReference>
<dbReference type="CDD" id="cd07726">
    <property type="entry name" value="ST1585-like_MBL-fold"/>
    <property type="match status" value="1"/>
</dbReference>
<dbReference type="InterPro" id="IPR036866">
    <property type="entry name" value="RibonucZ/Hydroxyglut_hydro"/>
</dbReference>
<dbReference type="SMART" id="SM00849">
    <property type="entry name" value="Lactamase_B"/>
    <property type="match status" value="1"/>
</dbReference>
<dbReference type="PANTHER" id="PTHR42951">
    <property type="entry name" value="METALLO-BETA-LACTAMASE DOMAIN-CONTAINING"/>
    <property type="match status" value="1"/>
</dbReference>
<dbReference type="PANTHER" id="PTHR42951:SF22">
    <property type="entry name" value="METALLO BETA-LACTAMASE SUPERFAMILY LIPOPROTEIN"/>
    <property type="match status" value="1"/>
</dbReference>
<evidence type="ECO:0000313" key="2">
    <source>
        <dbReference type="EMBL" id="KOO39290.1"/>
    </source>
</evidence>
<accession>A0A0M0KKH0</accession>
<dbReference type="Gene3D" id="3.60.15.10">
    <property type="entry name" value="Ribonuclease Z/Hydroxyacylglutathione hydrolase-like"/>
    <property type="match status" value="1"/>
</dbReference>
<dbReference type="EMBL" id="LILD01000001">
    <property type="protein sequence ID" value="KOO39290.1"/>
    <property type="molecule type" value="Genomic_DNA"/>
</dbReference>
<evidence type="ECO:0000259" key="1">
    <source>
        <dbReference type="SMART" id="SM00849"/>
    </source>
</evidence>
<dbReference type="SUPFAM" id="SSF56281">
    <property type="entry name" value="Metallo-hydrolase/oxidoreductase"/>
    <property type="match status" value="1"/>
</dbReference>
<gene>
    <name evidence="2" type="ORF">AMD02_10895</name>
</gene>
<dbReference type="InterPro" id="IPR050855">
    <property type="entry name" value="NDM-1-like"/>
</dbReference>
<dbReference type="RefSeq" id="WP_053431326.1">
    <property type="nucleotide sequence ID" value="NZ_CP040441.1"/>
</dbReference>